<proteinExistence type="predicted"/>
<sequence>MANPVDDDTNVTVRAACVETLIEAEAFALAVLSDKVSLPLTSLRKIEDGFYGAYFGEVLVGFCKIESLNKKDGE</sequence>
<dbReference type="EMBL" id="BARW01003659">
    <property type="protein sequence ID" value="GAI69692.1"/>
    <property type="molecule type" value="Genomic_DNA"/>
</dbReference>
<evidence type="ECO:0000313" key="1">
    <source>
        <dbReference type="EMBL" id="GAI69692.1"/>
    </source>
</evidence>
<comment type="caution">
    <text evidence="1">The sequence shown here is derived from an EMBL/GenBank/DDBJ whole genome shotgun (WGS) entry which is preliminary data.</text>
</comment>
<protein>
    <submittedName>
        <fullName evidence="1">Uncharacterized protein</fullName>
    </submittedName>
</protein>
<gene>
    <name evidence="1" type="ORF">S12H4_09145</name>
</gene>
<organism evidence="1">
    <name type="scientific">marine sediment metagenome</name>
    <dbReference type="NCBI Taxonomy" id="412755"/>
    <lineage>
        <taxon>unclassified sequences</taxon>
        <taxon>metagenomes</taxon>
        <taxon>ecological metagenomes</taxon>
    </lineage>
</organism>
<reference evidence="1" key="1">
    <citation type="journal article" date="2014" name="Front. Microbiol.">
        <title>High frequency of phylogenetically diverse reductive dehalogenase-homologous genes in deep subseafloor sedimentary metagenomes.</title>
        <authorList>
            <person name="Kawai M."/>
            <person name="Futagami T."/>
            <person name="Toyoda A."/>
            <person name="Takaki Y."/>
            <person name="Nishi S."/>
            <person name="Hori S."/>
            <person name="Arai W."/>
            <person name="Tsubouchi T."/>
            <person name="Morono Y."/>
            <person name="Uchiyama I."/>
            <person name="Ito T."/>
            <person name="Fujiyama A."/>
            <person name="Inagaki F."/>
            <person name="Takami H."/>
        </authorList>
    </citation>
    <scope>NUCLEOTIDE SEQUENCE</scope>
    <source>
        <strain evidence="1">Expedition CK06-06</strain>
    </source>
</reference>
<accession>X1QMD6</accession>
<name>X1QMD6_9ZZZZ</name>
<dbReference type="AlphaFoldDB" id="X1QMD6"/>